<dbReference type="AlphaFoldDB" id="A0A6C0IZJ0"/>
<dbReference type="EMBL" id="MN740286">
    <property type="protein sequence ID" value="QHT97990.1"/>
    <property type="molecule type" value="Genomic_DNA"/>
</dbReference>
<evidence type="ECO:0000313" key="1">
    <source>
        <dbReference type="EMBL" id="QHT97990.1"/>
    </source>
</evidence>
<reference evidence="1" key="1">
    <citation type="journal article" date="2020" name="Nature">
        <title>Giant virus diversity and host interactions through global metagenomics.</title>
        <authorList>
            <person name="Schulz F."/>
            <person name="Roux S."/>
            <person name="Paez-Espino D."/>
            <person name="Jungbluth S."/>
            <person name="Walsh D.A."/>
            <person name="Denef V.J."/>
            <person name="McMahon K.D."/>
            <person name="Konstantinidis K.T."/>
            <person name="Eloe-Fadrosh E.A."/>
            <person name="Kyrpides N.C."/>
            <person name="Woyke T."/>
        </authorList>
    </citation>
    <scope>NUCLEOTIDE SEQUENCE</scope>
    <source>
        <strain evidence="1">GVMAG-M-3300025626-8</strain>
    </source>
</reference>
<name>A0A6C0IZJ0_9ZZZZ</name>
<sequence>MSESNNTNTLVLLIVAGGLYYMKNVNNSPEKKGDKKPEEEDDNHIPYIIALVIAFSLKKEIEETISKERVYTLLAITAASYLHTLDADIVKIFTSTLATLIMLPAIQEYEKK</sequence>
<accession>A0A6C0IZJ0</accession>
<protein>
    <submittedName>
        <fullName evidence="1">Uncharacterized protein</fullName>
    </submittedName>
</protein>
<proteinExistence type="predicted"/>
<organism evidence="1">
    <name type="scientific">viral metagenome</name>
    <dbReference type="NCBI Taxonomy" id="1070528"/>
    <lineage>
        <taxon>unclassified sequences</taxon>
        <taxon>metagenomes</taxon>
        <taxon>organismal metagenomes</taxon>
    </lineage>
</organism>